<dbReference type="AlphaFoldDB" id="A0A2A5IXH0"/>
<dbReference type="Proteomes" id="UP000230886">
    <property type="component" value="Unassembled WGS sequence"/>
</dbReference>
<accession>A0A2A5IXH0</accession>
<evidence type="ECO:0000313" key="2">
    <source>
        <dbReference type="Proteomes" id="UP000230886"/>
    </source>
</evidence>
<reference evidence="1 2" key="1">
    <citation type="submission" date="2017-07" db="EMBL/GenBank/DDBJ databases">
        <title>Draft sequence of Rhodococcus enclensis 23b-28.</title>
        <authorList>
            <person name="Besaury L."/>
            <person name="Sancelme M."/>
            <person name="Amato P."/>
            <person name="Lallement A."/>
            <person name="Delort A.-M."/>
        </authorList>
    </citation>
    <scope>NUCLEOTIDE SEQUENCE [LARGE SCALE GENOMIC DNA]</scope>
    <source>
        <strain evidence="1 2">23b-28</strain>
    </source>
</reference>
<comment type="caution">
    <text evidence="1">The sequence shown here is derived from an EMBL/GenBank/DDBJ whole genome shotgun (WGS) entry which is preliminary data.</text>
</comment>
<organism evidence="1 2">
    <name type="scientific">Rhodococcus qingshengii</name>
    <dbReference type="NCBI Taxonomy" id="334542"/>
    <lineage>
        <taxon>Bacteria</taxon>
        <taxon>Bacillati</taxon>
        <taxon>Actinomycetota</taxon>
        <taxon>Actinomycetes</taxon>
        <taxon>Mycobacteriales</taxon>
        <taxon>Nocardiaceae</taxon>
        <taxon>Rhodococcus</taxon>
        <taxon>Rhodococcus erythropolis group</taxon>
    </lineage>
</organism>
<evidence type="ECO:0000313" key="1">
    <source>
        <dbReference type="EMBL" id="PCK22054.1"/>
    </source>
</evidence>
<proteinExistence type="predicted"/>
<sequence>MSFSLFVSSQLLRGPHVVRSRQSGCEVDSSTSRTGSRGLVLVELDQGGTNLAAGVVKFEDLLTDDTSATGAVPVALNCPCRALAG</sequence>
<protein>
    <submittedName>
        <fullName evidence="1">Uncharacterized protein</fullName>
    </submittedName>
</protein>
<dbReference type="EMBL" id="NOVD01000085">
    <property type="protein sequence ID" value="PCK22054.1"/>
    <property type="molecule type" value="Genomic_DNA"/>
</dbReference>
<name>A0A2A5IXH0_RHOSG</name>
<gene>
    <name evidence="1" type="ORF">CHR55_33175</name>
</gene>